<gene>
    <name evidence="2" type="ORF">C8P69_10473</name>
</gene>
<feature type="transmembrane region" description="Helical" evidence="1">
    <location>
        <begin position="169"/>
        <end position="191"/>
    </location>
</feature>
<dbReference type="EMBL" id="PZZL01000004">
    <property type="protein sequence ID" value="PTM57026.1"/>
    <property type="molecule type" value="Genomic_DNA"/>
</dbReference>
<reference evidence="2 3" key="1">
    <citation type="submission" date="2018-04" db="EMBL/GenBank/DDBJ databases">
        <title>Genomic Encyclopedia of Archaeal and Bacterial Type Strains, Phase II (KMG-II): from individual species to whole genera.</title>
        <authorList>
            <person name="Goeker M."/>
        </authorList>
    </citation>
    <scope>NUCLEOTIDE SEQUENCE [LARGE SCALE GENOMIC DNA]</scope>
    <source>
        <strain evidence="2 3">DSM 25521</strain>
    </source>
</reference>
<keyword evidence="1" id="KW-1133">Transmembrane helix</keyword>
<keyword evidence="3" id="KW-1185">Reference proteome</keyword>
<organism evidence="2 3">
    <name type="scientific">Phreatobacter oligotrophus</name>
    <dbReference type="NCBI Taxonomy" id="1122261"/>
    <lineage>
        <taxon>Bacteria</taxon>
        <taxon>Pseudomonadati</taxon>
        <taxon>Pseudomonadota</taxon>
        <taxon>Alphaproteobacteria</taxon>
        <taxon>Hyphomicrobiales</taxon>
        <taxon>Phreatobacteraceae</taxon>
        <taxon>Phreatobacter</taxon>
    </lineage>
</organism>
<evidence type="ECO:0000313" key="3">
    <source>
        <dbReference type="Proteomes" id="UP000241808"/>
    </source>
</evidence>
<keyword evidence="1" id="KW-0812">Transmembrane</keyword>
<protein>
    <submittedName>
        <fullName evidence="2">Uncharacterized protein</fullName>
    </submittedName>
</protein>
<feature type="transmembrane region" description="Helical" evidence="1">
    <location>
        <begin position="243"/>
        <end position="264"/>
    </location>
</feature>
<comment type="caution">
    <text evidence="2">The sequence shown here is derived from an EMBL/GenBank/DDBJ whole genome shotgun (WGS) entry which is preliminary data.</text>
</comment>
<proteinExistence type="predicted"/>
<feature type="transmembrane region" description="Helical" evidence="1">
    <location>
        <begin position="121"/>
        <end position="142"/>
    </location>
</feature>
<evidence type="ECO:0000256" key="1">
    <source>
        <dbReference type="SAM" id="Phobius"/>
    </source>
</evidence>
<sequence length="279" mass="30629">MSLIPDRWRIETTYRDRISPGILSGTTGHGPRLGLLPRIVLLLVLSVIVHGFAIFAVCQIVRSYPALMTANPAVATLLCGDGGTLLLDFNPSTFGRRRGLDSWIECIDASGAIDRGAGQQAAILSGLVLSVPLCLLMVGMILRTNRALDGSHSIRVRTLPEPARWTDRMILLAFVLVIAATIAGAAGAYGVRYQPHLVDHPLARQLACGDALIPEIVYRHTRSRRLICVSAAGFEDPAASRYAMLRLLAPLYLLLVLPGIWLVARVRRVQRVRYIRRRD</sequence>
<feature type="transmembrane region" description="Helical" evidence="1">
    <location>
        <begin position="39"/>
        <end position="62"/>
    </location>
</feature>
<dbReference type="AlphaFoldDB" id="A0A2T4Z591"/>
<keyword evidence="1" id="KW-0472">Membrane</keyword>
<name>A0A2T4Z591_9HYPH</name>
<dbReference type="RefSeq" id="WP_108176725.1">
    <property type="nucleotide sequence ID" value="NZ_PZZL01000004.1"/>
</dbReference>
<accession>A0A2T4Z591</accession>
<dbReference type="Proteomes" id="UP000241808">
    <property type="component" value="Unassembled WGS sequence"/>
</dbReference>
<evidence type="ECO:0000313" key="2">
    <source>
        <dbReference type="EMBL" id="PTM57026.1"/>
    </source>
</evidence>